<feature type="signal peptide" evidence="4">
    <location>
        <begin position="1"/>
        <end position="20"/>
    </location>
</feature>
<dbReference type="Pfam" id="PF04333">
    <property type="entry name" value="MlaA"/>
    <property type="match status" value="1"/>
</dbReference>
<keyword evidence="2 4" id="KW-0732">Signal</keyword>
<dbReference type="EMBL" id="WNCL01000006">
    <property type="protein sequence ID" value="MTU42647.1"/>
    <property type="molecule type" value="Genomic_DNA"/>
</dbReference>
<dbReference type="GO" id="GO:0016020">
    <property type="term" value="C:membrane"/>
    <property type="evidence" value="ECO:0007669"/>
    <property type="project" value="InterPro"/>
</dbReference>
<feature type="compositionally biased region" description="Basic and acidic residues" evidence="3">
    <location>
        <begin position="249"/>
        <end position="258"/>
    </location>
</feature>
<comment type="similarity">
    <text evidence="1">Belongs to the MlaA family.</text>
</comment>
<dbReference type="PROSITE" id="PS51257">
    <property type="entry name" value="PROKAR_LIPOPROTEIN"/>
    <property type="match status" value="1"/>
</dbReference>
<dbReference type="PANTHER" id="PTHR30035:SF3">
    <property type="entry name" value="INTERMEMBRANE PHOSPHOLIPID TRANSPORT SYSTEM LIPOPROTEIN MLAA"/>
    <property type="match status" value="1"/>
</dbReference>
<accession>A0A6I3RXX2</accession>
<sequence length="258" mass="28595">MKKKILALALVGAALLSGCASVPKDSGQNPDDPWETLNRQTFAFNQGLDFILIRPLAKGYQFITPKPVREGVTRVFQNTMEPSNAVNNVLQGKVEEGILSLFRLMINSTVGVVGIFDVAQMVDIPRMPEDFGQTLATWGVPKGPYFVIPVLGPSTVRDTVGLVPEVFLDPNTYVGRDWFVWPWWGAKFVNARERLLPVTDMLDKTVDPYVATRNAYLQQRQNSLQNGDGPAMIQQPLLSPFGDDDADDADKPAMDEKK</sequence>
<feature type="region of interest" description="Disordered" evidence="3">
    <location>
        <begin position="223"/>
        <end position="258"/>
    </location>
</feature>
<proteinExistence type="inferred from homology"/>
<evidence type="ECO:0000256" key="1">
    <source>
        <dbReference type="ARBA" id="ARBA00010634"/>
    </source>
</evidence>
<dbReference type="InterPro" id="IPR007428">
    <property type="entry name" value="MlaA"/>
</dbReference>
<organism evidence="5 6">
    <name type="scientific">Parasutterella excrementihominis</name>
    <dbReference type="NCBI Taxonomy" id="487175"/>
    <lineage>
        <taxon>Bacteria</taxon>
        <taxon>Pseudomonadati</taxon>
        <taxon>Pseudomonadota</taxon>
        <taxon>Betaproteobacteria</taxon>
        <taxon>Burkholderiales</taxon>
        <taxon>Sutterellaceae</taxon>
        <taxon>Parasutterella</taxon>
    </lineage>
</organism>
<gene>
    <name evidence="5" type="ORF">GMD42_03220</name>
</gene>
<dbReference type="GO" id="GO:0120010">
    <property type="term" value="P:intermembrane phospholipid transfer"/>
    <property type="evidence" value="ECO:0007669"/>
    <property type="project" value="TreeGrafter"/>
</dbReference>
<evidence type="ECO:0000313" key="6">
    <source>
        <dbReference type="Proteomes" id="UP000462362"/>
    </source>
</evidence>
<reference evidence="5 6" key="1">
    <citation type="journal article" date="2019" name="Nat. Med.">
        <title>A library of human gut bacterial isolates paired with longitudinal multiomics data enables mechanistic microbiome research.</title>
        <authorList>
            <person name="Poyet M."/>
            <person name="Groussin M."/>
            <person name="Gibbons S.M."/>
            <person name="Avila-Pacheco J."/>
            <person name="Jiang X."/>
            <person name="Kearney S.M."/>
            <person name="Perrotta A.R."/>
            <person name="Berdy B."/>
            <person name="Zhao S."/>
            <person name="Lieberman T.D."/>
            <person name="Swanson P.K."/>
            <person name="Smith M."/>
            <person name="Roesemann S."/>
            <person name="Alexander J.E."/>
            <person name="Rich S.A."/>
            <person name="Livny J."/>
            <person name="Vlamakis H."/>
            <person name="Clish C."/>
            <person name="Bullock K."/>
            <person name="Deik A."/>
            <person name="Scott J."/>
            <person name="Pierce K.A."/>
            <person name="Xavier R.J."/>
            <person name="Alm E.J."/>
        </authorList>
    </citation>
    <scope>NUCLEOTIDE SEQUENCE [LARGE SCALE GENOMIC DNA]</scope>
    <source>
        <strain evidence="5 6">BIOML-A2</strain>
    </source>
</reference>
<keyword evidence="5" id="KW-0449">Lipoprotein</keyword>
<protein>
    <submittedName>
        <fullName evidence="5">VacJ family lipoprotein</fullName>
    </submittedName>
</protein>
<dbReference type="GeneID" id="43349280"/>
<dbReference type="Proteomes" id="UP000462362">
    <property type="component" value="Unassembled WGS sequence"/>
</dbReference>
<evidence type="ECO:0000256" key="2">
    <source>
        <dbReference type="ARBA" id="ARBA00022729"/>
    </source>
</evidence>
<evidence type="ECO:0000313" key="5">
    <source>
        <dbReference type="EMBL" id="MTU42647.1"/>
    </source>
</evidence>
<evidence type="ECO:0000256" key="4">
    <source>
        <dbReference type="SAM" id="SignalP"/>
    </source>
</evidence>
<dbReference type="PRINTS" id="PR01805">
    <property type="entry name" value="VACJLIPOPROT"/>
</dbReference>
<name>A0A6I3RXX2_9BURK</name>
<feature type="chain" id="PRO_5043859656" evidence="4">
    <location>
        <begin position="21"/>
        <end position="258"/>
    </location>
</feature>
<evidence type="ECO:0000256" key="3">
    <source>
        <dbReference type="SAM" id="MobiDB-lite"/>
    </source>
</evidence>
<dbReference type="RefSeq" id="WP_008810496.1">
    <property type="nucleotide sequence ID" value="NZ_CAJUON010000003.1"/>
</dbReference>
<comment type="caution">
    <text evidence="5">The sequence shown here is derived from an EMBL/GenBank/DDBJ whole genome shotgun (WGS) entry which is preliminary data.</text>
</comment>
<dbReference type="PANTHER" id="PTHR30035">
    <property type="entry name" value="LIPOPROTEIN VACJ-RELATED"/>
    <property type="match status" value="1"/>
</dbReference>
<dbReference type="AlphaFoldDB" id="A0A6I3RXX2"/>